<keyword evidence="3" id="KW-0804">Transcription</keyword>
<dbReference type="CDD" id="cd00092">
    <property type="entry name" value="HTH_CRP"/>
    <property type="match status" value="1"/>
</dbReference>
<protein>
    <submittedName>
        <fullName evidence="5">Transcriptional activatory protein AadR</fullName>
    </submittedName>
</protein>
<dbReference type="GO" id="GO:0003677">
    <property type="term" value="F:DNA binding"/>
    <property type="evidence" value="ECO:0007669"/>
    <property type="project" value="UniProtKB-KW"/>
</dbReference>
<accession>A0A2R8AEN8</accession>
<dbReference type="EMBL" id="OMKW01000004">
    <property type="protein sequence ID" value="SPF30711.1"/>
    <property type="molecule type" value="Genomic_DNA"/>
</dbReference>
<dbReference type="SMART" id="SM00100">
    <property type="entry name" value="cNMP"/>
    <property type="match status" value="1"/>
</dbReference>
<feature type="domain" description="HTH crp-type" evidence="4">
    <location>
        <begin position="150"/>
        <end position="224"/>
    </location>
</feature>
<dbReference type="Gene3D" id="1.10.10.10">
    <property type="entry name" value="Winged helix-like DNA-binding domain superfamily/Winged helix DNA-binding domain"/>
    <property type="match status" value="1"/>
</dbReference>
<evidence type="ECO:0000313" key="5">
    <source>
        <dbReference type="EMBL" id="SPF30711.1"/>
    </source>
</evidence>
<dbReference type="InterPro" id="IPR012318">
    <property type="entry name" value="HTH_CRP"/>
</dbReference>
<dbReference type="Pfam" id="PF00027">
    <property type="entry name" value="cNMP_binding"/>
    <property type="match status" value="1"/>
</dbReference>
<dbReference type="AlphaFoldDB" id="A0A2R8AEN8"/>
<name>A0A2R8AEN8_9RHOB</name>
<dbReference type="RefSeq" id="WP_108783424.1">
    <property type="nucleotide sequence ID" value="NZ_OMKW01000004.1"/>
</dbReference>
<dbReference type="CDD" id="cd00038">
    <property type="entry name" value="CAP_ED"/>
    <property type="match status" value="1"/>
</dbReference>
<dbReference type="PANTHER" id="PTHR24567:SF26">
    <property type="entry name" value="REGULATORY PROTEIN YEIL"/>
    <property type="match status" value="1"/>
</dbReference>
<evidence type="ECO:0000256" key="3">
    <source>
        <dbReference type="ARBA" id="ARBA00023163"/>
    </source>
</evidence>
<dbReference type="InterPro" id="IPR036390">
    <property type="entry name" value="WH_DNA-bd_sf"/>
</dbReference>
<sequence>MSKPVSDSCLVAKLSHYIPLSDGDRRHLARMEETEVSVDPQKDLYERGDPLSELCVVKSGWLYSYLDLPDGRRQIVDIHHPGDMIGLADIAYPAATTSLRSCTSCVLCPFPRTAMEDVLTSSPRLAALFFSIAARSQTVLIDTLRANGRMNARERLTFLLLSLLTRLRITNPEMGDVFRLPLSQQEIGDFLGLTNVSVSKAFTGLEKEGHIRRFDRQVEVLSERYLADLIDFDDRHTSIDTNWYPSSEMDRLTFARA</sequence>
<evidence type="ECO:0000313" key="6">
    <source>
        <dbReference type="Proteomes" id="UP000244932"/>
    </source>
</evidence>
<dbReference type="InterPro" id="IPR000595">
    <property type="entry name" value="cNMP-bd_dom"/>
</dbReference>
<keyword evidence="2" id="KW-0238">DNA-binding</keyword>
<dbReference type="OrthoDB" id="7584044at2"/>
<dbReference type="PRINTS" id="PR00034">
    <property type="entry name" value="HTHCRP"/>
</dbReference>
<evidence type="ECO:0000256" key="1">
    <source>
        <dbReference type="ARBA" id="ARBA00023015"/>
    </source>
</evidence>
<gene>
    <name evidence="5" type="primary">aadR</name>
    <name evidence="5" type="ORF">POI8812_03053</name>
</gene>
<dbReference type="GO" id="GO:0005829">
    <property type="term" value="C:cytosol"/>
    <property type="evidence" value="ECO:0007669"/>
    <property type="project" value="TreeGrafter"/>
</dbReference>
<evidence type="ECO:0000259" key="4">
    <source>
        <dbReference type="PROSITE" id="PS51063"/>
    </source>
</evidence>
<dbReference type="PANTHER" id="PTHR24567">
    <property type="entry name" value="CRP FAMILY TRANSCRIPTIONAL REGULATORY PROTEIN"/>
    <property type="match status" value="1"/>
</dbReference>
<organism evidence="5 6">
    <name type="scientific">Pontivivens insulae</name>
    <dbReference type="NCBI Taxonomy" id="1639689"/>
    <lineage>
        <taxon>Bacteria</taxon>
        <taxon>Pseudomonadati</taxon>
        <taxon>Pseudomonadota</taxon>
        <taxon>Alphaproteobacteria</taxon>
        <taxon>Rhodobacterales</taxon>
        <taxon>Paracoccaceae</taxon>
        <taxon>Pontivivens</taxon>
    </lineage>
</organism>
<dbReference type="Pfam" id="PF13545">
    <property type="entry name" value="HTH_Crp_2"/>
    <property type="match status" value="1"/>
</dbReference>
<dbReference type="PROSITE" id="PS51063">
    <property type="entry name" value="HTH_CRP_2"/>
    <property type="match status" value="1"/>
</dbReference>
<keyword evidence="6" id="KW-1185">Reference proteome</keyword>
<dbReference type="InterPro" id="IPR014710">
    <property type="entry name" value="RmlC-like_jellyroll"/>
</dbReference>
<dbReference type="SUPFAM" id="SSF51206">
    <property type="entry name" value="cAMP-binding domain-like"/>
    <property type="match status" value="1"/>
</dbReference>
<dbReference type="InterPro" id="IPR050397">
    <property type="entry name" value="Env_Response_Regulators"/>
</dbReference>
<dbReference type="Gene3D" id="2.60.120.10">
    <property type="entry name" value="Jelly Rolls"/>
    <property type="match status" value="1"/>
</dbReference>
<dbReference type="InterPro" id="IPR036388">
    <property type="entry name" value="WH-like_DNA-bd_sf"/>
</dbReference>
<evidence type="ECO:0000256" key="2">
    <source>
        <dbReference type="ARBA" id="ARBA00023125"/>
    </source>
</evidence>
<dbReference type="SMART" id="SM00419">
    <property type="entry name" value="HTH_CRP"/>
    <property type="match status" value="1"/>
</dbReference>
<dbReference type="InterPro" id="IPR018490">
    <property type="entry name" value="cNMP-bd_dom_sf"/>
</dbReference>
<reference evidence="5 6" key="1">
    <citation type="submission" date="2018-03" db="EMBL/GenBank/DDBJ databases">
        <authorList>
            <person name="Keele B.F."/>
        </authorList>
    </citation>
    <scope>NUCLEOTIDE SEQUENCE [LARGE SCALE GENOMIC DNA]</scope>
    <source>
        <strain evidence="5 6">CeCT 8812</strain>
    </source>
</reference>
<dbReference type="Proteomes" id="UP000244932">
    <property type="component" value="Unassembled WGS sequence"/>
</dbReference>
<dbReference type="SUPFAM" id="SSF46785">
    <property type="entry name" value="Winged helix' DNA-binding domain"/>
    <property type="match status" value="1"/>
</dbReference>
<keyword evidence="1" id="KW-0805">Transcription regulation</keyword>
<dbReference type="GO" id="GO:0003700">
    <property type="term" value="F:DNA-binding transcription factor activity"/>
    <property type="evidence" value="ECO:0007669"/>
    <property type="project" value="TreeGrafter"/>
</dbReference>
<proteinExistence type="predicted"/>